<feature type="compositionally biased region" description="Polar residues" evidence="1">
    <location>
        <begin position="193"/>
        <end position="206"/>
    </location>
</feature>
<proteinExistence type="predicted"/>
<dbReference type="RefSeq" id="WP_169706659.1">
    <property type="nucleotide sequence ID" value="NZ_CP051651.1"/>
</dbReference>
<evidence type="ECO:0000256" key="1">
    <source>
        <dbReference type="SAM" id="MobiDB-lite"/>
    </source>
</evidence>
<dbReference type="EMBL" id="CP051651">
    <property type="protein sequence ID" value="QJD68453.1"/>
    <property type="molecule type" value="Genomic_DNA"/>
</dbReference>
<dbReference type="AlphaFoldDB" id="A0A7Z2VBM1"/>
<reference evidence="2 3" key="2">
    <citation type="submission" date="2020-04" db="EMBL/GenBank/DDBJ databases">
        <authorList>
            <person name="Fomenkov A."/>
            <person name="Anton B.P."/>
            <person name="Roberts R.J."/>
        </authorList>
    </citation>
    <scope>NUCLEOTIDE SEQUENCE [LARGE SCALE GENOMIC DNA]</scope>
    <source>
        <strain evidence="2 3">NEB122</strain>
    </source>
</reference>
<reference evidence="2 3" key="1">
    <citation type="submission" date="2020-04" db="EMBL/GenBank/DDBJ databases">
        <title>Genome-Wide Identification of 5-Methylcytosine Sites in Bacterial Genomes By High-Throughput Sequencing of MspJI Restriction Fragments.</title>
        <authorList>
            <person name="Wu V."/>
        </authorList>
    </citation>
    <scope>NUCLEOTIDE SEQUENCE [LARGE SCALE GENOMIC DNA]</scope>
    <source>
        <strain evidence="2 3">NEB122</strain>
    </source>
</reference>
<gene>
    <name evidence="2" type="ORF">HG421_12570</name>
</gene>
<evidence type="ECO:0000313" key="2">
    <source>
        <dbReference type="EMBL" id="QJD68453.1"/>
    </source>
</evidence>
<feature type="compositionally biased region" description="Low complexity" evidence="1">
    <location>
        <begin position="177"/>
        <end position="192"/>
    </location>
</feature>
<organism evidence="2 3">
    <name type="scientific">Xanthomonas campestris pv. badrii</name>
    <dbReference type="NCBI Taxonomy" id="149696"/>
    <lineage>
        <taxon>Bacteria</taxon>
        <taxon>Pseudomonadati</taxon>
        <taxon>Pseudomonadota</taxon>
        <taxon>Gammaproteobacteria</taxon>
        <taxon>Lysobacterales</taxon>
        <taxon>Lysobacteraceae</taxon>
        <taxon>Xanthomonas</taxon>
    </lineage>
</organism>
<dbReference type="Proteomes" id="UP000503498">
    <property type="component" value="Chromosome"/>
</dbReference>
<feature type="region of interest" description="Disordered" evidence="1">
    <location>
        <begin position="60"/>
        <end position="118"/>
    </location>
</feature>
<name>A0A7Z2VBM1_XANCA</name>
<sequence>MNTSSWPPAATEQAAPAISAADAAREAVHAGRAAALAAARQTVLQAEHALGEMLRTLAAQRPTETAPRAAPMQPSRADAVTPLHPASISGDTIMSDDTQPTPPNQPPAITAQSPGSSQIEAALKAAQAQIDQAMAASDRAVQAAMQAATAATAAAGNTQAVDSANEALQQADQAAAAAVAAAQQQTEQAMSATSPVNPNPGSETAG</sequence>
<evidence type="ECO:0000313" key="3">
    <source>
        <dbReference type="Proteomes" id="UP000503498"/>
    </source>
</evidence>
<feature type="region of interest" description="Disordered" evidence="1">
    <location>
        <begin position="1"/>
        <end position="28"/>
    </location>
</feature>
<protein>
    <submittedName>
        <fullName evidence="2">Uncharacterized protein</fullName>
    </submittedName>
</protein>
<feature type="region of interest" description="Disordered" evidence="1">
    <location>
        <begin position="177"/>
        <end position="206"/>
    </location>
</feature>
<accession>A0A7Z2VBM1</accession>